<dbReference type="RefSeq" id="WP_164711863.1">
    <property type="nucleotide sequence ID" value="NZ_AP024911.1"/>
</dbReference>
<dbReference type="SMART" id="SM00849">
    <property type="entry name" value="Lactamase_B"/>
    <property type="match status" value="1"/>
</dbReference>
<accession>A0ABV7CBM7</accession>
<keyword evidence="4 6" id="KW-1133">Transmembrane helix</keyword>
<evidence type="ECO:0000256" key="5">
    <source>
        <dbReference type="ARBA" id="ARBA00023136"/>
    </source>
</evidence>
<dbReference type="Pfam" id="PF03772">
    <property type="entry name" value="Competence"/>
    <property type="match status" value="1"/>
</dbReference>
<organism evidence="8 9">
    <name type="scientific">Vibrio zhugei</name>
    <dbReference type="NCBI Taxonomy" id="2479546"/>
    <lineage>
        <taxon>Bacteria</taxon>
        <taxon>Pseudomonadati</taxon>
        <taxon>Pseudomonadota</taxon>
        <taxon>Gammaproteobacteria</taxon>
        <taxon>Vibrionales</taxon>
        <taxon>Vibrionaceae</taxon>
        <taxon>Vibrio</taxon>
    </lineage>
</organism>
<feature type="transmembrane region" description="Helical" evidence="6">
    <location>
        <begin position="398"/>
        <end position="421"/>
    </location>
</feature>
<evidence type="ECO:0000313" key="9">
    <source>
        <dbReference type="Proteomes" id="UP001595384"/>
    </source>
</evidence>
<feature type="transmembrane region" description="Helical" evidence="6">
    <location>
        <begin position="35"/>
        <end position="62"/>
    </location>
</feature>
<dbReference type="NCBIfam" id="TIGR00361">
    <property type="entry name" value="ComEC_Rec2"/>
    <property type="match status" value="1"/>
</dbReference>
<evidence type="ECO:0000256" key="2">
    <source>
        <dbReference type="ARBA" id="ARBA00022475"/>
    </source>
</evidence>
<dbReference type="Pfam" id="PF00753">
    <property type="entry name" value="Lactamase_B"/>
    <property type="match status" value="1"/>
</dbReference>
<dbReference type="PANTHER" id="PTHR30619">
    <property type="entry name" value="DNA INTERNALIZATION/COMPETENCE PROTEIN COMEC/REC2"/>
    <property type="match status" value="1"/>
</dbReference>
<dbReference type="InterPro" id="IPR004477">
    <property type="entry name" value="ComEC_N"/>
</dbReference>
<keyword evidence="5 6" id="KW-0472">Membrane</keyword>
<feature type="transmembrane region" description="Helical" evidence="6">
    <location>
        <begin position="467"/>
        <end position="484"/>
    </location>
</feature>
<evidence type="ECO:0000256" key="3">
    <source>
        <dbReference type="ARBA" id="ARBA00022692"/>
    </source>
</evidence>
<dbReference type="Gene3D" id="3.60.15.10">
    <property type="entry name" value="Ribonuclease Z/Hydroxyacylglutathione hydrolase-like"/>
    <property type="match status" value="1"/>
</dbReference>
<dbReference type="InterPro" id="IPR036866">
    <property type="entry name" value="RibonucZ/Hydroxyglut_hydro"/>
</dbReference>
<comment type="subcellular location">
    <subcellularLocation>
        <location evidence="1">Cell membrane</location>
        <topology evidence="1">Multi-pass membrane protein</topology>
    </subcellularLocation>
</comment>
<proteinExistence type="predicted"/>
<keyword evidence="3 6" id="KW-0812">Transmembrane</keyword>
<dbReference type="InterPro" id="IPR052159">
    <property type="entry name" value="Competence_DNA_uptake"/>
</dbReference>
<dbReference type="InterPro" id="IPR025405">
    <property type="entry name" value="DUF4131"/>
</dbReference>
<dbReference type="InterPro" id="IPR035681">
    <property type="entry name" value="ComA-like_MBL"/>
</dbReference>
<gene>
    <name evidence="8" type="ORF">ACFODT_16965</name>
</gene>
<feature type="transmembrane region" description="Helical" evidence="6">
    <location>
        <begin position="232"/>
        <end position="255"/>
    </location>
</feature>
<evidence type="ECO:0000256" key="4">
    <source>
        <dbReference type="ARBA" id="ARBA00022989"/>
    </source>
</evidence>
<feature type="transmembrane region" description="Helical" evidence="6">
    <location>
        <begin position="309"/>
        <end position="326"/>
    </location>
</feature>
<feature type="transmembrane region" description="Helical" evidence="6">
    <location>
        <begin position="442"/>
        <end position="461"/>
    </location>
</feature>
<reference evidence="9" key="1">
    <citation type="journal article" date="2019" name="Int. J. Syst. Evol. Microbiol.">
        <title>The Global Catalogue of Microorganisms (GCM) 10K type strain sequencing project: providing services to taxonomists for standard genome sequencing and annotation.</title>
        <authorList>
            <consortium name="The Broad Institute Genomics Platform"/>
            <consortium name="The Broad Institute Genome Sequencing Center for Infectious Disease"/>
            <person name="Wu L."/>
            <person name="Ma J."/>
        </authorList>
    </citation>
    <scope>NUCLEOTIDE SEQUENCE [LARGE SCALE GENOMIC DNA]</scope>
    <source>
        <strain evidence="9">KCTC 62784</strain>
    </source>
</reference>
<comment type="caution">
    <text evidence="8">The sequence shown here is derived from an EMBL/GenBank/DDBJ whole genome shotgun (WGS) entry which is preliminary data.</text>
</comment>
<dbReference type="InterPro" id="IPR001279">
    <property type="entry name" value="Metallo-B-lactamas"/>
</dbReference>
<feature type="domain" description="Metallo-beta-lactamase" evidence="7">
    <location>
        <begin position="501"/>
        <end position="682"/>
    </location>
</feature>
<evidence type="ECO:0000313" key="8">
    <source>
        <dbReference type="EMBL" id="MFC3025495.1"/>
    </source>
</evidence>
<dbReference type="NCBIfam" id="TIGR00360">
    <property type="entry name" value="ComEC_N-term"/>
    <property type="match status" value="1"/>
</dbReference>
<evidence type="ECO:0000256" key="1">
    <source>
        <dbReference type="ARBA" id="ARBA00004651"/>
    </source>
</evidence>
<evidence type="ECO:0000259" key="7">
    <source>
        <dbReference type="SMART" id="SM00849"/>
    </source>
</evidence>
<dbReference type="PANTHER" id="PTHR30619:SF1">
    <property type="entry name" value="RECOMBINATION PROTEIN 2"/>
    <property type="match status" value="1"/>
</dbReference>
<evidence type="ECO:0000256" key="6">
    <source>
        <dbReference type="SAM" id="Phobius"/>
    </source>
</evidence>
<dbReference type="InterPro" id="IPR004797">
    <property type="entry name" value="Competence_ComEC/Rec2"/>
</dbReference>
<dbReference type="Proteomes" id="UP001595384">
    <property type="component" value="Unassembled WGS sequence"/>
</dbReference>
<dbReference type="SUPFAM" id="SSF56281">
    <property type="entry name" value="Metallo-hydrolase/oxidoreductase"/>
    <property type="match status" value="1"/>
</dbReference>
<name>A0ABV7CBM7_9VIBR</name>
<feature type="transmembrane region" description="Helical" evidence="6">
    <location>
        <begin position="359"/>
        <end position="378"/>
    </location>
</feature>
<dbReference type="CDD" id="cd07731">
    <property type="entry name" value="ComA-like_MBL-fold"/>
    <property type="match status" value="1"/>
</dbReference>
<dbReference type="EMBL" id="JBHRSE010000119">
    <property type="protein sequence ID" value="MFC3025495.1"/>
    <property type="molecule type" value="Genomic_DNA"/>
</dbReference>
<protein>
    <submittedName>
        <fullName evidence="8">DNA internalization-related competence protein ComEC/Rec2</fullName>
    </submittedName>
</protein>
<keyword evidence="9" id="KW-1185">Reference proteome</keyword>
<dbReference type="Pfam" id="PF13567">
    <property type="entry name" value="DUF4131"/>
    <property type="match status" value="1"/>
</dbReference>
<sequence length="745" mass="84113">MTRLFSNWTLMTFVLTVMSSPLWPPIPGWGAVWSTVIFVVVSSVIPRLRVCVGMAIAVLLILTHCQLMRVQKHVIFQSESPIWIEGRVNQVFASSQSGFRGPITITAINHVALSWWQRPTIKLFSPIRVYPGQQVQFSVTIKPIYGQLNEVGFDYEKYAISQGWVAQGRVTNQGRYQILTHYSLLSTLYQRVSLATHNSPAQGLILALLFGDRSLLSTEQWQALRNSGLSHLVAISGLHIGIAFGFGFLLAQLLSRFHPSLLWTPWWVGLSMASGYAWLAGFTLPTLRALLMCLTMVVILRLRLHVTTLWRLLFILASVLTVDPFASYSSSFWLSFSAVIVILYLTKRPTFPVRWWWQMLWLQAGISLLMLPISIGLYHGVSYVSLLFNLIFIPWFSYIVMPLLFMALVWLVLSLPGYAWLLQLAEQTLSPVLTTLHSVPSGWLSVSDTMMWVVVGGLVVWRSRDWLRGPAIAALLTIFMLACFHQPKLLQWRMDVLDVGHGLAILIQQGNRALVFDTGASWQGGSMAQSVILPILAKRGIALDSIVISHMDDDHAGGLSVLQREAPDARVFTSQSLPSSQACLRGMNWWWGSLSIEVLWPPKRVTRAYNQHSCVVRVRDMYGHSVLMTGDVEAVGEWLLVRNQSHLTSQVMVVPHHGSATSSTQQLIKRVSPKWALASINKGNRWRLPSPHIVKRYQQSGATWLDTGSAGQISVFFHPNDMRIMTKRLDDNHRWYRQMLRNGLE</sequence>
<feature type="transmembrane region" description="Helical" evidence="6">
    <location>
        <begin position="275"/>
        <end position="302"/>
    </location>
</feature>
<keyword evidence="2" id="KW-1003">Cell membrane</keyword>